<feature type="region of interest" description="Disordered" evidence="1">
    <location>
        <begin position="45"/>
        <end position="64"/>
    </location>
</feature>
<organism evidence="2 3">
    <name type="scientific">Oopsacas minuta</name>
    <dbReference type="NCBI Taxonomy" id="111878"/>
    <lineage>
        <taxon>Eukaryota</taxon>
        <taxon>Metazoa</taxon>
        <taxon>Porifera</taxon>
        <taxon>Hexactinellida</taxon>
        <taxon>Hexasterophora</taxon>
        <taxon>Lyssacinosida</taxon>
        <taxon>Leucopsacidae</taxon>
        <taxon>Oopsacas</taxon>
    </lineage>
</organism>
<protein>
    <submittedName>
        <fullName evidence="2">Uncharacterized protein</fullName>
    </submittedName>
</protein>
<dbReference type="Proteomes" id="UP001165289">
    <property type="component" value="Unassembled WGS sequence"/>
</dbReference>
<dbReference type="PANTHER" id="PTHR46114">
    <property type="entry name" value="APPLE DOMAIN-CONTAINING PROTEIN"/>
    <property type="match status" value="1"/>
</dbReference>
<accession>A0AAV7JBM1</accession>
<dbReference type="PANTHER" id="PTHR46114:SF1">
    <property type="entry name" value="ZAD DOMAIN-CONTAINING PROTEIN"/>
    <property type="match status" value="1"/>
</dbReference>
<dbReference type="EMBL" id="JAKMXF010000362">
    <property type="protein sequence ID" value="KAI6646139.1"/>
    <property type="molecule type" value="Genomic_DNA"/>
</dbReference>
<comment type="caution">
    <text evidence="2">The sequence shown here is derived from an EMBL/GenBank/DDBJ whole genome shotgun (WGS) entry which is preliminary data.</text>
</comment>
<dbReference type="AlphaFoldDB" id="A0AAV7JBM1"/>
<sequence length="246" mass="29005">MPFAIPRVWRELQNHHDDCYFCMINTAKYRKLEFNAECEDLISSETSDAEEEYPQSTSANRHYPPKRELDDLIRDLQLTKFAAELLTSRLSEWNLLRDDCKITAYRKRHLDYSVYFDVIQGLCYYKDVNGLFDAVGIEHDPSQWRFFIDSSTKSLKGVLPHNGNKYPSILLAYSIQMKEDYEIVKQLLLKIKYAEFNWHVCGDFKMLGFCWDCRVVTPNTHAFFLCGTAELMESTTRRFNGRQEKN</sequence>
<evidence type="ECO:0000313" key="3">
    <source>
        <dbReference type="Proteomes" id="UP001165289"/>
    </source>
</evidence>
<proteinExistence type="predicted"/>
<evidence type="ECO:0000313" key="2">
    <source>
        <dbReference type="EMBL" id="KAI6646139.1"/>
    </source>
</evidence>
<name>A0AAV7JBM1_9METZ</name>
<keyword evidence="3" id="KW-1185">Reference proteome</keyword>
<evidence type="ECO:0000256" key="1">
    <source>
        <dbReference type="SAM" id="MobiDB-lite"/>
    </source>
</evidence>
<gene>
    <name evidence="2" type="ORF">LOD99_9490</name>
</gene>
<reference evidence="2 3" key="1">
    <citation type="journal article" date="2023" name="BMC Biol.">
        <title>The compact genome of the sponge Oopsacas minuta (Hexactinellida) is lacking key metazoan core genes.</title>
        <authorList>
            <person name="Santini S."/>
            <person name="Schenkelaars Q."/>
            <person name="Jourda C."/>
            <person name="Duchesne M."/>
            <person name="Belahbib H."/>
            <person name="Rocher C."/>
            <person name="Selva M."/>
            <person name="Riesgo A."/>
            <person name="Vervoort M."/>
            <person name="Leys S.P."/>
            <person name="Kodjabachian L."/>
            <person name="Le Bivic A."/>
            <person name="Borchiellini C."/>
            <person name="Claverie J.M."/>
            <person name="Renard E."/>
        </authorList>
    </citation>
    <scope>NUCLEOTIDE SEQUENCE [LARGE SCALE GENOMIC DNA]</scope>
    <source>
        <strain evidence="2">SPO-2</strain>
    </source>
</reference>